<comment type="pathway">
    <text evidence="4 16">Cofactor biosynthesis; coenzyme A biosynthesis; CoA from (R)-pantothenate: step 1/5.</text>
</comment>
<dbReference type="EMBL" id="NBYN01000051">
    <property type="protein sequence ID" value="OSO89997.1"/>
    <property type="molecule type" value="Genomic_DNA"/>
</dbReference>
<evidence type="ECO:0000256" key="6">
    <source>
        <dbReference type="ARBA" id="ARBA00012102"/>
    </source>
</evidence>
<evidence type="ECO:0000256" key="10">
    <source>
        <dbReference type="ARBA" id="ARBA00022777"/>
    </source>
</evidence>
<dbReference type="PANTHER" id="PTHR34265:SF1">
    <property type="entry name" value="TYPE III PANTOTHENATE KINASE"/>
    <property type="match status" value="1"/>
</dbReference>
<keyword evidence="8 16" id="KW-0808">Transferase</keyword>
<dbReference type="PANTHER" id="PTHR34265">
    <property type="entry name" value="TYPE III PANTOTHENATE KINASE"/>
    <property type="match status" value="1"/>
</dbReference>
<dbReference type="Proteomes" id="UP000192997">
    <property type="component" value="Unassembled WGS sequence"/>
</dbReference>
<comment type="catalytic activity">
    <reaction evidence="1 16">
        <text>(R)-pantothenate + ATP = (R)-4'-phosphopantothenate + ADP + H(+)</text>
        <dbReference type="Rhea" id="RHEA:16373"/>
        <dbReference type="ChEBI" id="CHEBI:10986"/>
        <dbReference type="ChEBI" id="CHEBI:15378"/>
        <dbReference type="ChEBI" id="CHEBI:29032"/>
        <dbReference type="ChEBI" id="CHEBI:30616"/>
        <dbReference type="ChEBI" id="CHEBI:456216"/>
        <dbReference type="EC" id="2.7.1.33"/>
    </reaction>
</comment>
<dbReference type="InterPro" id="IPR004619">
    <property type="entry name" value="Type_III_PanK"/>
</dbReference>
<keyword evidence="11 16" id="KW-0067">ATP-binding</keyword>
<comment type="cofactor">
    <cofactor evidence="2">
        <name>K(+)</name>
        <dbReference type="ChEBI" id="CHEBI:29103"/>
    </cofactor>
</comment>
<comment type="subcellular location">
    <subcellularLocation>
        <location evidence="3 16">Cytoplasm</location>
    </subcellularLocation>
</comment>
<dbReference type="SUPFAM" id="SSF53067">
    <property type="entry name" value="Actin-like ATPase domain"/>
    <property type="match status" value="1"/>
</dbReference>
<comment type="function">
    <text evidence="16">Catalyzes the phosphorylation of pantothenate (Pan), the first step in CoA biosynthesis.</text>
</comment>
<evidence type="ECO:0000256" key="4">
    <source>
        <dbReference type="ARBA" id="ARBA00005225"/>
    </source>
</evidence>
<feature type="active site" description="Proton acceptor" evidence="16">
    <location>
        <position position="121"/>
    </location>
</feature>
<evidence type="ECO:0000313" key="18">
    <source>
        <dbReference type="Proteomes" id="UP000192997"/>
    </source>
</evidence>
<dbReference type="RefSeq" id="WP_009342398.1">
    <property type="nucleotide sequence ID" value="NZ_NBYN01000051.1"/>
</dbReference>
<feature type="binding site" evidence="16">
    <location>
        <begin position="18"/>
        <end position="25"/>
    </location>
    <ligand>
        <name>ATP</name>
        <dbReference type="ChEBI" id="CHEBI:30616"/>
    </ligand>
</feature>
<feature type="binding site" evidence="16">
    <location>
        <position position="144"/>
    </location>
    <ligand>
        <name>ATP</name>
        <dbReference type="ChEBI" id="CHEBI:30616"/>
    </ligand>
</feature>
<dbReference type="CDD" id="cd24015">
    <property type="entry name" value="ASKHA_NBD_PanK-III"/>
    <property type="match status" value="1"/>
</dbReference>
<dbReference type="NCBIfam" id="NF009871">
    <property type="entry name" value="PRK13331.1"/>
    <property type="match status" value="1"/>
</dbReference>
<evidence type="ECO:0000256" key="16">
    <source>
        <dbReference type="HAMAP-Rule" id="MF_01274"/>
    </source>
</evidence>
<keyword evidence="12 16" id="KW-0630">Potassium</keyword>
<evidence type="ECO:0000256" key="2">
    <source>
        <dbReference type="ARBA" id="ARBA00001958"/>
    </source>
</evidence>
<name>A0A1X4G5U1_9CYAN</name>
<keyword evidence="13 16" id="KW-0173">Coenzyme A biosynthesis</keyword>
<reference evidence="18" key="1">
    <citation type="submission" date="2017-04" db="EMBL/GenBank/DDBJ databases">
        <authorList>
            <person name="Abreu V.A."/>
            <person name="Popin R.V."/>
            <person name="Rigonato J."/>
            <person name="Andreote A.P."/>
            <person name="Schaker P.C."/>
            <person name="Hoff-Risseti C."/>
            <person name="Alvarenga D.O."/>
            <person name="Varani A.M."/>
            <person name="Fiore M.F."/>
        </authorList>
    </citation>
    <scope>NUCLEOTIDE SEQUENCE [LARGE SCALE GENOMIC DNA]</scope>
    <source>
        <strain evidence="18">CENA303</strain>
    </source>
</reference>
<gene>
    <name evidence="16" type="primary">coaX</name>
    <name evidence="17" type="ORF">B7O87_09905</name>
</gene>
<comment type="similarity">
    <text evidence="14 16">Belongs to the type III pantothenate kinase family.</text>
</comment>
<keyword evidence="7 16" id="KW-0963">Cytoplasm</keyword>
<evidence type="ECO:0000256" key="7">
    <source>
        <dbReference type="ARBA" id="ARBA00022490"/>
    </source>
</evidence>
<dbReference type="Gene3D" id="3.30.420.40">
    <property type="match status" value="1"/>
</dbReference>
<accession>A0A1X4G5U1</accession>
<organism evidence="17 18">
    <name type="scientific">Cylindrospermopsis raciborskii CENA303</name>
    <dbReference type="NCBI Taxonomy" id="1170769"/>
    <lineage>
        <taxon>Bacteria</taxon>
        <taxon>Bacillati</taxon>
        <taxon>Cyanobacteriota</taxon>
        <taxon>Cyanophyceae</taxon>
        <taxon>Nostocales</taxon>
        <taxon>Aphanizomenonaceae</taxon>
        <taxon>Cylindrospermopsis</taxon>
    </lineage>
</organism>
<comment type="cofactor">
    <cofactor evidence="16">
        <name>NH4(+)</name>
        <dbReference type="ChEBI" id="CHEBI:28938"/>
    </cofactor>
    <cofactor evidence="16">
        <name>K(+)</name>
        <dbReference type="ChEBI" id="CHEBI:29103"/>
    </cofactor>
    <text evidence="16">A monovalent cation. Ammonium or potassium.</text>
</comment>
<keyword evidence="9 16" id="KW-0547">Nucleotide-binding</keyword>
<feature type="binding site" evidence="16">
    <location>
        <position position="199"/>
    </location>
    <ligand>
        <name>substrate</name>
    </ligand>
</feature>
<keyword evidence="16" id="KW-0479">Metal-binding</keyword>
<feature type="binding site" evidence="16">
    <location>
        <begin position="119"/>
        <end position="122"/>
    </location>
    <ligand>
        <name>substrate</name>
    </ligand>
</feature>
<dbReference type="HAMAP" id="MF_01274">
    <property type="entry name" value="Pantothen_kinase_3"/>
    <property type="match status" value="1"/>
</dbReference>
<keyword evidence="10 16" id="KW-0418">Kinase</keyword>
<dbReference type="GO" id="GO:0005524">
    <property type="term" value="F:ATP binding"/>
    <property type="evidence" value="ECO:0007669"/>
    <property type="project" value="UniProtKB-UniRule"/>
</dbReference>
<evidence type="ECO:0000256" key="11">
    <source>
        <dbReference type="ARBA" id="ARBA00022840"/>
    </source>
</evidence>
<evidence type="ECO:0000256" key="1">
    <source>
        <dbReference type="ARBA" id="ARBA00001206"/>
    </source>
</evidence>
<feature type="binding site" evidence="16">
    <location>
        <position position="141"/>
    </location>
    <ligand>
        <name>K(+)</name>
        <dbReference type="ChEBI" id="CHEBI:29103"/>
    </ligand>
</feature>
<evidence type="ECO:0000256" key="3">
    <source>
        <dbReference type="ARBA" id="ARBA00004496"/>
    </source>
</evidence>
<sequence>MKPNSRSEVRDDFVLGLVVGNSRLHWGLFLGKKLYFTWDSRHLPEDVILQIPQCQTLDELITLTTRFSFPSYSPPIYFPPPIFLASVVPRETEKWLSYSNIQVITLSQVPLKETYPTLGIDRALALLGTGKKYGFPALVIDAGTALTFTGVNENECLVGGAILPGLGLQLVSLGENTGQLPLLTTGEILNLPPRFALETKTAILSGVIYTLLAGVQDFIDHWLSLFPHSYIVVTGGDGTLLMDLLAQLSSSLGKRLITDQNLIFWGIEEVLRNL</sequence>
<comment type="caution">
    <text evidence="17">The sequence shown here is derived from an EMBL/GenBank/DDBJ whole genome shotgun (WGS) entry which is preliminary data.</text>
</comment>
<evidence type="ECO:0000256" key="9">
    <source>
        <dbReference type="ARBA" id="ARBA00022741"/>
    </source>
</evidence>
<dbReference type="Pfam" id="PF03309">
    <property type="entry name" value="Pan_kinase"/>
    <property type="match status" value="1"/>
</dbReference>
<proteinExistence type="inferred from homology"/>
<evidence type="ECO:0000256" key="5">
    <source>
        <dbReference type="ARBA" id="ARBA00011738"/>
    </source>
</evidence>
<comment type="subunit">
    <text evidence="5 16">Homodimer.</text>
</comment>
<evidence type="ECO:0000313" key="17">
    <source>
        <dbReference type="EMBL" id="OSO89997.1"/>
    </source>
</evidence>
<dbReference type="GO" id="GO:0005737">
    <property type="term" value="C:cytoplasm"/>
    <property type="evidence" value="ECO:0007669"/>
    <property type="project" value="UniProtKB-SubCell"/>
</dbReference>
<dbReference type="GO" id="GO:0015937">
    <property type="term" value="P:coenzyme A biosynthetic process"/>
    <property type="evidence" value="ECO:0007669"/>
    <property type="project" value="UniProtKB-UniRule"/>
</dbReference>
<evidence type="ECO:0000256" key="13">
    <source>
        <dbReference type="ARBA" id="ARBA00022993"/>
    </source>
</evidence>
<dbReference type="InterPro" id="IPR043129">
    <property type="entry name" value="ATPase_NBD"/>
</dbReference>
<dbReference type="GO" id="GO:0004594">
    <property type="term" value="F:pantothenate kinase activity"/>
    <property type="evidence" value="ECO:0007669"/>
    <property type="project" value="UniProtKB-UniRule"/>
</dbReference>
<evidence type="ECO:0000256" key="15">
    <source>
        <dbReference type="ARBA" id="ARBA00040883"/>
    </source>
</evidence>
<feature type="binding site" evidence="16">
    <location>
        <position position="115"/>
    </location>
    <ligand>
        <name>substrate</name>
    </ligand>
</feature>
<dbReference type="UniPathway" id="UPA00241">
    <property type="reaction ID" value="UER00352"/>
</dbReference>
<protein>
    <recommendedName>
        <fullName evidence="15 16">Type III pantothenate kinase</fullName>
        <ecNumber evidence="6 16">2.7.1.33</ecNumber>
    </recommendedName>
    <alternativeName>
        <fullName evidence="16">PanK-III</fullName>
    </alternativeName>
    <alternativeName>
        <fullName evidence="16">Pantothenic acid kinase</fullName>
    </alternativeName>
</protein>
<dbReference type="EC" id="2.7.1.33" evidence="6 16"/>
<evidence type="ECO:0000256" key="14">
    <source>
        <dbReference type="ARBA" id="ARBA00038036"/>
    </source>
</evidence>
<dbReference type="GO" id="GO:0046872">
    <property type="term" value="F:metal ion binding"/>
    <property type="evidence" value="ECO:0007669"/>
    <property type="project" value="UniProtKB-KW"/>
</dbReference>
<evidence type="ECO:0000256" key="8">
    <source>
        <dbReference type="ARBA" id="ARBA00022679"/>
    </source>
</evidence>
<evidence type="ECO:0000256" key="12">
    <source>
        <dbReference type="ARBA" id="ARBA00022958"/>
    </source>
</evidence>
<dbReference type="NCBIfam" id="TIGR00671">
    <property type="entry name" value="baf"/>
    <property type="match status" value="1"/>
</dbReference>
<dbReference type="AlphaFoldDB" id="A0A1X4G5U1"/>